<dbReference type="PROSITE" id="PS50089">
    <property type="entry name" value="ZF_RING_2"/>
    <property type="match status" value="1"/>
</dbReference>
<dbReference type="Gene3D" id="3.30.40.10">
    <property type="entry name" value="Zinc/RING finger domain, C3HC4 (zinc finger)"/>
    <property type="match status" value="1"/>
</dbReference>
<reference evidence="8" key="2">
    <citation type="submission" date="2025-08" db="UniProtKB">
        <authorList>
            <consortium name="Ensembl"/>
        </authorList>
    </citation>
    <scope>IDENTIFICATION</scope>
</reference>
<reference evidence="8" key="3">
    <citation type="submission" date="2025-09" db="UniProtKB">
        <authorList>
            <consortium name="Ensembl"/>
        </authorList>
    </citation>
    <scope>IDENTIFICATION</scope>
</reference>
<accession>A0A667XKC8</accession>
<organism evidence="8 9">
    <name type="scientific">Myripristis murdjan</name>
    <name type="common">pinecone soldierfish</name>
    <dbReference type="NCBI Taxonomy" id="586833"/>
    <lineage>
        <taxon>Eukaryota</taxon>
        <taxon>Metazoa</taxon>
        <taxon>Chordata</taxon>
        <taxon>Craniata</taxon>
        <taxon>Vertebrata</taxon>
        <taxon>Euteleostomi</taxon>
        <taxon>Actinopterygii</taxon>
        <taxon>Neopterygii</taxon>
        <taxon>Teleostei</taxon>
        <taxon>Neoteleostei</taxon>
        <taxon>Acanthomorphata</taxon>
        <taxon>Holocentriformes</taxon>
        <taxon>Holocentridae</taxon>
        <taxon>Myripristis</taxon>
    </lineage>
</organism>
<dbReference type="SMART" id="SM00336">
    <property type="entry name" value="BBOX"/>
    <property type="match status" value="1"/>
</dbReference>
<protein>
    <recommendedName>
        <fullName evidence="10">RING-type domain-containing protein</fullName>
    </recommendedName>
</protein>
<keyword evidence="3 5" id="KW-0863">Zinc-finger</keyword>
<dbReference type="InterPro" id="IPR017907">
    <property type="entry name" value="Znf_RING_CS"/>
</dbReference>
<reference evidence="8" key="1">
    <citation type="submission" date="2019-06" db="EMBL/GenBank/DDBJ databases">
        <authorList>
            <consortium name="Wellcome Sanger Institute Data Sharing"/>
        </authorList>
    </citation>
    <scope>NUCLEOTIDE SEQUENCE [LARGE SCALE GENOMIC DNA]</scope>
</reference>
<dbReference type="AlphaFoldDB" id="A0A667XKC8"/>
<dbReference type="SUPFAM" id="SSF57850">
    <property type="entry name" value="RING/U-box"/>
    <property type="match status" value="1"/>
</dbReference>
<dbReference type="Proteomes" id="UP000472263">
    <property type="component" value="Chromosome 5"/>
</dbReference>
<dbReference type="InterPro" id="IPR050143">
    <property type="entry name" value="TRIM/RBCC"/>
</dbReference>
<keyword evidence="2" id="KW-0479">Metal-binding</keyword>
<dbReference type="Pfam" id="PF00097">
    <property type="entry name" value="zf-C3HC4"/>
    <property type="match status" value="1"/>
</dbReference>
<dbReference type="SUPFAM" id="SSF57845">
    <property type="entry name" value="B-box zinc-binding domain"/>
    <property type="match status" value="1"/>
</dbReference>
<dbReference type="InterPro" id="IPR001841">
    <property type="entry name" value="Znf_RING"/>
</dbReference>
<dbReference type="InterPro" id="IPR013083">
    <property type="entry name" value="Znf_RING/FYVE/PHD"/>
</dbReference>
<dbReference type="Pfam" id="PF00643">
    <property type="entry name" value="zf-B_box"/>
    <property type="match status" value="1"/>
</dbReference>
<dbReference type="InterPro" id="IPR018957">
    <property type="entry name" value="Znf_C3HC4_RING-type"/>
</dbReference>
<evidence type="ECO:0000259" key="6">
    <source>
        <dbReference type="PROSITE" id="PS50089"/>
    </source>
</evidence>
<evidence type="ECO:0000256" key="3">
    <source>
        <dbReference type="ARBA" id="ARBA00022771"/>
    </source>
</evidence>
<evidence type="ECO:0000256" key="2">
    <source>
        <dbReference type="ARBA" id="ARBA00022723"/>
    </source>
</evidence>
<keyword evidence="4" id="KW-0862">Zinc</keyword>
<keyword evidence="9" id="KW-1185">Reference proteome</keyword>
<proteinExistence type="inferred from homology"/>
<evidence type="ECO:0000313" key="8">
    <source>
        <dbReference type="Ensembl" id="ENSMMDP00005018245.1"/>
    </source>
</evidence>
<feature type="domain" description="B box-type" evidence="7">
    <location>
        <begin position="70"/>
        <end position="110"/>
    </location>
</feature>
<dbReference type="PROSITE" id="PS00518">
    <property type="entry name" value="ZF_RING_1"/>
    <property type="match status" value="1"/>
</dbReference>
<evidence type="ECO:0000256" key="1">
    <source>
        <dbReference type="ARBA" id="ARBA00008518"/>
    </source>
</evidence>
<evidence type="ECO:0000256" key="5">
    <source>
        <dbReference type="PROSITE-ProRule" id="PRU00024"/>
    </source>
</evidence>
<dbReference type="PANTHER" id="PTHR24103">
    <property type="entry name" value="E3 UBIQUITIN-PROTEIN LIGASE TRIM"/>
    <property type="match status" value="1"/>
</dbReference>
<evidence type="ECO:0000256" key="4">
    <source>
        <dbReference type="ARBA" id="ARBA00022833"/>
    </source>
</evidence>
<evidence type="ECO:0000259" key="7">
    <source>
        <dbReference type="PROSITE" id="PS50119"/>
    </source>
</evidence>
<evidence type="ECO:0008006" key="10">
    <source>
        <dbReference type="Google" id="ProtNLM"/>
    </source>
</evidence>
<evidence type="ECO:0000313" key="9">
    <source>
        <dbReference type="Proteomes" id="UP000472263"/>
    </source>
</evidence>
<dbReference type="InParanoid" id="A0A667XKC8"/>
<dbReference type="InterPro" id="IPR000315">
    <property type="entry name" value="Znf_B-box"/>
</dbReference>
<dbReference type="Ensembl" id="ENSMMDT00005018692.1">
    <property type="protein sequence ID" value="ENSMMDP00005018245.1"/>
    <property type="gene ID" value="ENSMMDG00005009115.1"/>
</dbReference>
<dbReference type="Gene3D" id="3.30.160.60">
    <property type="entry name" value="Classic Zinc Finger"/>
    <property type="match status" value="1"/>
</dbReference>
<comment type="similarity">
    <text evidence="1">Belongs to the TRIM/RBCC family.</text>
</comment>
<dbReference type="PROSITE" id="PS50119">
    <property type="entry name" value="ZF_BBOX"/>
    <property type="match status" value="1"/>
</dbReference>
<feature type="domain" description="RING-type" evidence="6">
    <location>
        <begin position="11"/>
        <end position="38"/>
    </location>
</feature>
<dbReference type="GeneTree" id="ENSGT00970000193390"/>
<dbReference type="GO" id="GO:0008270">
    <property type="term" value="F:zinc ion binding"/>
    <property type="evidence" value="ECO:0007669"/>
    <property type="project" value="UniProtKB-KW"/>
</dbReference>
<name>A0A667XKC8_9TELE</name>
<sequence>TLPIQSDPVSLSCSHSFCEDCLQRWWTKTQMHECPVCKSTSSTRKPPRNCALRNQCEAFILENNHRGSTRLELLCGLHSEKLKLFCLDHQQPVCDFCRYSTHKGHKFRPIPEAAKGHKRELKKSLTLLQEKLKLFNKVKGNCDETAEYIKVQARRTERQIREDFKKLHQFLQEEEEARITIVTLSDTIRAVETELRAEDVSFLQNYTATVDLSVGRDARLPRQNHSKQPMKRLRCSQQTIKLLYTTQ</sequence>